<evidence type="ECO:0000313" key="1">
    <source>
        <dbReference type="EMBL" id="SVD57049.1"/>
    </source>
</evidence>
<name>A0A382WEC8_9ZZZZ</name>
<dbReference type="AlphaFoldDB" id="A0A382WEC8"/>
<reference evidence="1" key="1">
    <citation type="submission" date="2018-05" db="EMBL/GenBank/DDBJ databases">
        <authorList>
            <person name="Lanie J.A."/>
            <person name="Ng W.-L."/>
            <person name="Kazmierczak K.M."/>
            <person name="Andrzejewski T.M."/>
            <person name="Davidsen T.M."/>
            <person name="Wayne K.J."/>
            <person name="Tettelin H."/>
            <person name="Glass J.I."/>
            <person name="Rusch D."/>
            <person name="Podicherti R."/>
            <person name="Tsui H.-C.T."/>
            <person name="Winkler M.E."/>
        </authorList>
    </citation>
    <scope>NUCLEOTIDE SEQUENCE</scope>
</reference>
<dbReference type="EMBL" id="UINC01159129">
    <property type="protein sequence ID" value="SVD57049.1"/>
    <property type="molecule type" value="Genomic_DNA"/>
</dbReference>
<protein>
    <submittedName>
        <fullName evidence="1">Uncharacterized protein</fullName>
    </submittedName>
</protein>
<proteinExistence type="predicted"/>
<accession>A0A382WEC8</accession>
<gene>
    <name evidence="1" type="ORF">METZ01_LOCUS409903</name>
</gene>
<organism evidence="1">
    <name type="scientific">marine metagenome</name>
    <dbReference type="NCBI Taxonomy" id="408172"/>
    <lineage>
        <taxon>unclassified sequences</taxon>
        <taxon>metagenomes</taxon>
        <taxon>ecological metagenomes</taxon>
    </lineage>
</organism>
<feature type="non-terminal residue" evidence="1">
    <location>
        <position position="70"/>
    </location>
</feature>
<sequence>MNVFQRLQIARSTSRRIVVPPHCPSRAGGCLHTRRMPRGRCPHQGPARIEDDLDLMRVSSGTHLWRLIVG</sequence>